<dbReference type="PANTHER" id="PTHR47723:SF23">
    <property type="entry name" value="REVERSE TRANSCRIPTASE-LIKE PROTEIN"/>
    <property type="match status" value="1"/>
</dbReference>
<evidence type="ECO:0000313" key="2">
    <source>
        <dbReference type="Proteomes" id="UP001058974"/>
    </source>
</evidence>
<protein>
    <recommendedName>
        <fullName evidence="3">RNase H type-1 domain-containing protein</fullName>
    </recommendedName>
</protein>
<name>A0A9D4X1W1_PEA</name>
<accession>A0A9D4X1W1</accession>
<dbReference type="InterPro" id="IPR053151">
    <property type="entry name" value="RNase_H-like"/>
</dbReference>
<dbReference type="AlphaFoldDB" id="A0A9D4X1W1"/>
<evidence type="ECO:0000313" key="1">
    <source>
        <dbReference type="EMBL" id="KAI5410800.1"/>
    </source>
</evidence>
<dbReference type="Gramene" id="Psat05G0607400-T1">
    <property type="protein sequence ID" value="KAI5410800.1"/>
    <property type="gene ID" value="KIW84_056074"/>
</dbReference>
<keyword evidence="2" id="KW-1185">Reference proteome</keyword>
<organism evidence="1 2">
    <name type="scientific">Pisum sativum</name>
    <name type="common">Garden pea</name>
    <name type="synonym">Lathyrus oleraceus</name>
    <dbReference type="NCBI Taxonomy" id="3888"/>
    <lineage>
        <taxon>Eukaryota</taxon>
        <taxon>Viridiplantae</taxon>
        <taxon>Streptophyta</taxon>
        <taxon>Embryophyta</taxon>
        <taxon>Tracheophyta</taxon>
        <taxon>Spermatophyta</taxon>
        <taxon>Magnoliopsida</taxon>
        <taxon>eudicotyledons</taxon>
        <taxon>Gunneridae</taxon>
        <taxon>Pentapetalae</taxon>
        <taxon>rosids</taxon>
        <taxon>fabids</taxon>
        <taxon>Fabales</taxon>
        <taxon>Fabaceae</taxon>
        <taxon>Papilionoideae</taxon>
        <taxon>50 kb inversion clade</taxon>
        <taxon>NPAAA clade</taxon>
        <taxon>Hologalegina</taxon>
        <taxon>IRL clade</taxon>
        <taxon>Fabeae</taxon>
        <taxon>Lathyrus</taxon>
    </lineage>
</organism>
<proteinExistence type="predicted"/>
<evidence type="ECO:0008006" key="3">
    <source>
        <dbReference type="Google" id="ProtNLM"/>
    </source>
</evidence>
<reference evidence="1 2" key="1">
    <citation type="journal article" date="2022" name="Nat. Genet.">
        <title>Improved pea reference genome and pan-genome highlight genomic features and evolutionary characteristics.</title>
        <authorList>
            <person name="Yang T."/>
            <person name="Liu R."/>
            <person name="Luo Y."/>
            <person name="Hu S."/>
            <person name="Wang D."/>
            <person name="Wang C."/>
            <person name="Pandey M.K."/>
            <person name="Ge S."/>
            <person name="Xu Q."/>
            <person name="Li N."/>
            <person name="Li G."/>
            <person name="Huang Y."/>
            <person name="Saxena R.K."/>
            <person name="Ji Y."/>
            <person name="Li M."/>
            <person name="Yan X."/>
            <person name="He Y."/>
            <person name="Liu Y."/>
            <person name="Wang X."/>
            <person name="Xiang C."/>
            <person name="Varshney R.K."/>
            <person name="Ding H."/>
            <person name="Gao S."/>
            <person name="Zong X."/>
        </authorList>
    </citation>
    <scope>NUCLEOTIDE SEQUENCE [LARGE SCALE GENOMIC DNA]</scope>
    <source>
        <strain evidence="1 2">cv. Zhongwan 6</strain>
    </source>
</reference>
<dbReference type="Proteomes" id="UP001058974">
    <property type="component" value="Chromosome 5"/>
</dbReference>
<dbReference type="PANTHER" id="PTHR47723">
    <property type="entry name" value="OS05G0353850 PROTEIN"/>
    <property type="match status" value="1"/>
</dbReference>
<gene>
    <name evidence="1" type="ORF">KIW84_056074</name>
</gene>
<sequence>MVSFCMFVLSKKLQILKRNIKAWTKNIFGNVHDQVKKVEKDLGCIQEKIEQDDYNDDLAVKEKETQVKLDLALKTKELFWKEKTIVQWPAEWGPKAVYFHALADRIKDKLAAWKSSFLFVTGRVLLFRILRTRVFKRGRHVKYHVFSSIWTRSKAYQEVVKNNSIWMVDNGENINLWGDNWCGQYLSDIIQIYGGNLEQLQATLKDIIHEDKMILPSRLIKLCPILPQLTASVFVNQQVDDKLIWKYTNNGYLTLKDAYNLCGRPINHAYGRNLWMITIPPSKSLLFRILVHDKFPTKDNIRGNFLNNGSVITSLEECMKITDDTHSSQCHVVVIAEVLNCAACIWNTRNQVRVNSSIRDFVLLKFFKVHLHPSYPKMVLEVLLSPLQHGWIKVNIYGAYGGMPLLVVCGGIFWNEFGDHLDNFGCNLEPVNALYVELMRRILIMEATINKKWTNMWLESDSSLVILAYRNSYVVLWRIRNIWVICLSKLHNFNFFASHIYN</sequence>
<comment type="caution">
    <text evidence="1">The sequence shown here is derived from an EMBL/GenBank/DDBJ whole genome shotgun (WGS) entry which is preliminary data.</text>
</comment>
<dbReference type="EMBL" id="JAMSHJ010000005">
    <property type="protein sequence ID" value="KAI5410800.1"/>
    <property type="molecule type" value="Genomic_DNA"/>
</dbReference>